<proteinExistence type="predicted"/>
<feature type="domain" description="XdhC- CoxI" evidence="1">
    <location>
        <begin position="13"/>
        <end position="78"/>
    </location>
</feature>
<dbReference type="InterPro" id="IPR014308">
    <property type="entry name" value="Xanthine_DH_XdhC"/>
</dbReference>
<reference evidence="4" key="1">
    <citation type="submission" date="2016-10" db="EMBL/GenBank/DDBJ databases">
        <authorList>
            <person name="Varghese N."/>
            <person name="Submissions S."/>
        </authorList>
    </citation>
    <scope>NUCLEOTIDE SEQUENCE [LARGE SCALE GENOMIC DNA]</scope>
    <source>
        <strain evidence="4">JCM 21621</strain>
    </source>
</reference>
<feature type="domain" description="XdhC Rossmann" evidence="2">
    <location>
        <begin position="107"/>
        <end position="249"/>
    </location>
</feature>
<dbReference type="InterPro" id="IPR027051">
    <property type="entry name" value="XdhC_Rossmann_dom"/>
</dbReference>
<dbReference type="RefSeq" id="WP_084311493.1">
    <property type="nucleotide sequence ID" value="NZ_FNIJ01000003.1"/>
</dbReference>
<dbReference type="STRING" id="198616.SAMN05216193_103252"/>
<accession>A0A1H0BZF7</accession>
<dbReference type="EMBL" id="FNIJ01000003">
    <property type="protein sequence ID" value="SDN51014.1"/>
    <property type="molecule type" value="Genomic_DNA"/>
</dbReference>
<dbReference type="Gene3D" id="3.40.50.720">
    <property type="entry name" value="NAD(P)-binding Rossmann-like Domain"/>
    <property type="match status" value="1"/>
</dbReference>
<sequence length="288" mass="31198">MTTTWMDAIARLRDSAEPYVLVTVIGVQGSTPRESGSKMLVTADRSYDSIGGGHLEFAAIEHARRLLLDGRDAQSLEHFPLGPRLGQCCGGRASLLFECFAMRGPEVLLFGAGHVGRALAPLLAGLPLRLRWIDSRADEFPAQIPEGVQVQVLDEPVEAVEDAAPGSYFLVMTHNHPLDYALAEAVLKRGDAGYLGMIGSQTKARRFRMRLEQRGYPAEAIASLHCPIGLAEVPGKRPLEVAISIAGQVIAHYHAAVPQAETRAGVQWPALCNEQDKPPALPAIRRET</sequence>
<evidence type="ECO:0000259" key="1">
    <source>
        <dbReference type="Pfam" id="PF02625"/>
    </source>
</evidence>
<dbReference type="Pfam" id="PF02625">
    <property type="entry name" value="XdhC_CoxI"/>
    <property type="match status" value="1"/>
</dbReference>
<organism evidence="3 4">
    <name type="scientific">Pseudomonas jinjuensis</name>
    <dbReference type="NCBI Taxonomy" id="198616"/>
    <lineage>
        <taxon>Bacteria</taxon>
        <taxon>Pseudomonadati</taxon>
        <taxon>Pseudomonadota</taxon>
        <taxon>Gammaproteobacteria</taxon>
        <taxon>Pseudomonadales</taxon>
        <taxon>Pseudomonadaceae</taxon>
        <taxon>Pseudomonas</taxon>
    </lineage>
</organism>
<dbReference type="Proteomes" id="UP000242957">
    <property type="component" value="Unassembled WGS sequence"/>
</dbReference>
<evidence type="ECO:0000313" key="4">
    <source>
        <dbReference type="Proteomes" id="UP000242957"/>
    </source>
</evidence>
<gene>
    <name evidence="3" type="ORF">SAMN05216193_103252</name>
</gene>
<dbReference type="Pfam" id="PF13478">
    <property type="entry name" value="XdhC_C"/>
    <property type="match status" value="1"/>
</dbReference>
<dbReference type="NCBIfam" id="TIGR02964">
    <property type="entry name" value="xanthine_xdhC"/>
    <property type="match status" value="1"/>
</dbReference>
<dbReference type="InterPro" id="IPR052698">
    <property type="entry name" value="MoCofactor_Util/Proc"/>
</dbReference>
<dbReference type="InterPro" id="IPR003777">
    <property type="entry name" value="XdhC_CoxI"/>
</dbReference>
<evidence type="ECO:0000313" key="3">
    <source>
        <dbReference type="EMBL" id="SDN51014.1"/>
    </source>
</evidence>
<dbReference type="PANTHER" id="PTHR30388:SF6">
    <property type="entry name" value="XANTHINE DEHYDROGENASE SUBUNIT A-RELATED"/>
    <property type="match status" value="1"/>
</dbReference>
<dbReference type="PANTHER" id="PTHR30388">
    <property type="entry name" value="ALDEHYDE OXIDOREDUCTASE MOLYBDENUM COFACTOR ASSEMBLY PROTEIN"/>
    <property type="match status" value="1"/>
</dbReference>
<protein>
    <submittedName>
        <fullName evidence="3">Xanthine dehydrogenase accessory factor</fullName>
    </submittedName>
</protein>
<dbReference type="InterPro" id="IPR036291">
    <property type="entry name" value="NAD(P)-bd_dom_sf"/>
</dbReference>
<dbReference type="SUPFAM" id="SSF51735">
    <property type="entry name" value="NAD(P)-binding Rossmann-fold domains"/>
    <property type="match status" value="1"/>
</dbReference>
<keyword evidence="4" id="KW-1185">Reference proteome</keyword>
<name>A0A1H0BZF7_9PSED</name>
<evidence type="ECO:0000259" key="2">
    <source>
        <dbReference type="Pfam" id="PF13478"/>
    </source>
</evidence>
<dbReference type="AlphaFoldDB" id="A0A1H0BZF7"/>
<dbReference type="OrthoDB" id="61481at2"/>